<dbReference type="EMBL" id="BSXW01000414">
    <property type="protein sequence ID" value="GMF21654.1"/>
    <property type="molecule type" value="Genomic_DNA"/>
</dbReference>
<sequence length="434" mass="46200">MYPSSGLVTSVGTYGSGASHDDAAFNVVKSVSEADAKSEDARVLQDAVDGQLGVVKPVTDCESLLGVDLSHIAEDGSATVTSAAESTHEGVVYCNVEGTPPASTKWQVMLPVRTWTQRYMQVGCGGLCGMIRMQVNAASGSQQVRGGEFVLAATGMGGAMDGKVLAHSPERRKSFAHSAALDRAGEQDTYASFLRSEAAILLLQWMLGQRNALSVPDSLHHGWLAMSNIDGPMPELPPMMRGPPPGPEQRSPRRHGSPGRHSPPGPGMPGGGPTAIVTASKSYYCMLLSSALVTPWTAWSTDCFLIPDSANLIIPLRFGLQCVRKVLFCDSNTNECRTPGYDDECYDPDTSSFGDGCADDNYECVDSMCQPIVFTCSLVCISGEYCESGTDECRGPDFDGECFNANTGTYQDGCDPGFECLNNQCVGASNEDWD</sequence>
<organism evidence="9 10">
    <name type="scientific">Phytophthora lilii</name>
    <dbReference type="NCBI Taxonomy" id="2077276"/>
    <lineage>
        <taxon>Eukaryota</taxon>
        <taxon>Sar</taxon>
        <taxon>Stramenopiles</taxon>
        <taxon>Oomycota</taxon>
        <taxon>Peronosporomycetes</taxon>
        <taxon>Peronosporales</taxon>
        <taxon>Peronosporaceae</taxon>
        <taxon>Phytophthora</taxon>
    </lineage>
</organism>
<evidence type="ECO:0000313" key="9">
    <source>
        <dbReference type="EMBL" id="GMF21654.1"/>
    </source>
</evidence>
<evidence type="ECO:0000256" key="3">
    <source>
        <dbReference type="ARBA" id="ARBA00022651"/>
    </source>
</evidence>
<dbReference type="InterPro" id="IPR011118">
    <property type="entry name" value="Tannase/feruloyl_esterase"/>
</dbReference>
<evidence type="ECO:0000256" key="1">
    <source>
        <dbReference type="ARBA" id="ARBA00013091"/>
    </source>
</evidence>
<keyword evidence="3" id="KW-0624">Polysaccharide degradation</keyword>
<dbReference type="GO" id="GO:0045493">
    <property type="term" value="P:xylan catabolic process"/>
    <property type="evidence" value="ECO:0007669"/>
    <property type="project" value="UniProtKB-KW"/>
</dbReference>
<evidence type="ECO:0000256" key="4">
    <source>
        <dbReference type="ARBA" id="ARBA00022729"/>
    </source>
</evidence>
<proteinExistence type="predicted"/>
<dbReference type="PANTHER" id="PTHR33938:SF15">
    <property type="entry name" value="FERULOYL ESTERASE B-RELATED"/>
    <property type="match status" value="1"/>
</dbReference>
<dbReference type="AlphaFoldDB" id="A0A9W6TW48"/>
<evidence type="ECO:0000313" key="10">
    <source>
        <dbReference type="Proteomes" id="UP001165083"/>
    </source>
</evidence>
<keyword evidence="10" id="KW-1185">Reference proteome</keyword>
<evidence type="ECO:0000256" key="7">
    <source>
        <dbReference type="ARBA" id="ARBA00034075"/>
    </source>
</evidence>
<comment type="caution">
    <text evidence="9">The sequence shown here is derived from an EMBL/GenBank/DDBJ whole genome shotgun (WGS) entry which is preliminary data.</text>
</comment>
<keyword evidence="3" id="KW-0119">Carbohydrate metabolism</keyword>
<keyword evidence="3" id="KW-0858">Xylan degradation</keyword>
<dbReference type="Proteomes" id="UP001165083">
    <property type="component" value="Unassembled WGS sequence"/>
</dbReference>
<dbReference type="GO" id="GO:0030600">
    <property type="term" value="F:feruloyl esterase activity"/>
    <property type="evidence" value="ECO:0007669"/>
    <property type="project" value="UniProtKB-EC"/>
</dbReference>
<reference evidence="9" key="1">
    <citation type="submission" date="2023-04" db="EMBL/GenBank/DDBJ databases">
        <title>Phytophthora lilii NBRC 32176.</title>
        <authorList>
            <person name="Ichikawa N."/>
            <person name="Sato H."/>
            <person name="Tonouchi N."/>
        </authorList>
    </citation>
    <scope>NUCLEOTIDE SEQUENCE</scope>
    <source>
        <strain evidence="9">NBRC 32176</strain>
    </source>
</reference>
<feature type="compositionally biased region" description="Pro residues" evidence="8">
    <location>
        <begin position="234"/>
        <end position="247"/>
    </location>
</feature>
<keyword evidence="5" id="KW-0378">Hydrolase</keyword>
<comment type="catalytic activity">
    <reaction evidence="7">
        <text>feruloyl-polysaccharide + H2O = ferulate + polysaccharide.</text>
        <dbReference type="EC" id="3.1.1.73"/>
    </reaction>
</comment>
<dbReference type="PANTHER" id="PTHR33938">
    <property type="entry name" value="FERULOYL ESTERASE B-RELATED"/>
    <property type="match status" value="1"/>
</dbReference>
<accession>A0A9W6TW48</accession>
<evidence type="ECO:0000256" key="8">
    <source>
        <dbReference type="SAM" id="MobiDB-lite"/>
    </source>
</evidence>
<evidence type="ECO:0000256" key="2">
    <source>
        <dbReference type="ARBA" id="ARBA00022487"/>
    </source>
</evidence>
<protein>
    <recommendedName>
        <fullName evidence="1">feruloyl esterase</fullName>
        <ecNumber evidence="1">3.1.1.73</ecNumber>
    </recommendedName>
</protein>
<gene>
    <name evidence="9" type="ORF">Plil01_000856600</name>
</gene>
<keyword evidence="6" id="KW-1015">Disulfide bond</keyword>
<dbReference type="Pfam" id="PF07519">
    <property type="entry name" value="Tannase"/>
    <property type="match status" value="1"/>
</dbReference>
<evidence type="ECO:0000256" key="5">
    <source>
        <dbReference type="ARBA" id="ARBA00022801"/>
    </source>
</evidence>
<dbReference type="OrthoDB" id="3039123at2759"/>
<feature type="region of interest" description="Disordered" evidence="8">
    <location>
        <begin position="234"/>
        <end position="273"/>
    </location>
</feature>
<keyword evidence="2" id="KW-0719">Serine esterase</keyword>
<keyword evidence="4" id="KW-0732">Signal</keyword>
<name>A0A9W6TW48_9STRA</name>
<dbReference type="EC" id="3.1.1.73" evidence="1"/>
<evidence type="ECO:0000256" key="6">
    <source>
        <dbReference type="ARBA" id="ARBA00023157"/>
    </source>
</evidence>